<keyword evidence="1" id="KW-0472">Membrane</keyword>
<evidence type="ECO:0000313" key="2">
    <source>
        <dbReference type="EMBL" id="WFL77132.1"/>
    </source>
</evidence>
<dbReference type="InterPro" id="IPR029044">
    <property type="entry name" value="Nucleotide-diphossugar_trans"/>
</dbReference>
<dbReference type="EMBL" id="CP121106">
    <property type="protein sequence ID" value="WFL77132.1"/>
    <property type="molecule type" value="Genomic_DNA"/>
</dbReference>
<feature type="transmembrane region" description="Helical" evidence="1">
    <location>
        <begin position="213"/>
        <end position="234"/>
    </location>
</feature>
<feature type="transmembrane region" description="Helical" evidence="1">
    <location>
        <begin position="349"/>
        <end position="365"/>
    </location>
</feature>
<feature type="transmembrane region" description="Helical" evidence="1">
    <location>
        <begin position="273"/>
        <end position="292"/>
    </location>
</feature>
<proteinExistence type="predicted"/>
<dbReference type="SUPFAM" id="SSF53448">
    <property type="entry name" value="Nucleotide-diphospho-sugar transferases"/>
    <property type="match status" value="1"/>
</dbReference>
<organism evidence="2 3">
    <name type="scientific">Altererythrobacter arenosus</name>
    <dbReference type="NCBI Taxonomy" id="3032592"/>
    <lineage>
        <taxon>Bacteria</taxon>
        <taxon>Pseudomonadati</taxon>
        <taxon>Pseudomonadota</taxon>
        <taxon>Alphaproteobacteria</taxon>
        <taxon>Sphingomonadales</taxon>
        <taxon>Erythrobacteraceae</taxon>
        <taxon>Altererythrobacter</taxon>
    </lineage>
</organism>
<keyword evidence="1" id="KW-1133">Transmembrane helix</keyword>
<accession>A0ABY8FQK5</accession>
<feature type="transmembrane region" description="Helical" evidence="1">
    <location>
        <begin position="240"/>
        <end position="261"/>
    </location>
</feature>
<sequence length="373" mass="39405">MIGGRSLIAWQADLALRLGCERVVCLARGLVPELIELQREIEARGRQFQIIRGPLQLVGLTSADNELLVLADGLVIDPELADSIVGKGRGVAALPADEGIAAGFERIDADRSWGGILVARGQIVERLADMPPDIDTVSLLLRLALQAGTQVVLLEKQKLASGELILAKGEAALEKRETALLDRAAQSNPWTAPGLALANRLARRFSPKGLDRGPIAGLVAGGIAGLAAIGLAATDYPFPALILVALASFSLRLSAAFKALASRLRGIGGSSKHLFWNNALVDVLLTVVLVLPTTAPMIPRRLFLPLILIGLLRLGARHPNRRISALFSDRILLALVLAPAAWFGVLTQAMAVLSLLILAVLLGSGRQSQITGG</sequence>
<protein>
    <submittedName>
        <fullName evidence="2">Uncharacterized protein</fullName>
    </submittedName>
</protein>
<reference evidence="2 3" key="1">
    <citation type="submission" date="2023-03" db="EMBL/GenBank/DDBJ databases">
        <title>Altererythrobacter sp. CAU 1644 isolated from sand.</title>
        <authorList>
            <person name="Kim W."/>
        </authorList>
    </citation>
    <scope>NUCLEOTIDE SEQUENCE [LARGE SCALE GENOMIC DNA]</scope>
    <source>
        <strain evidence="2 3">CAU 1644</strain>
    </source>
</reference>
<keyword evidence="1" id="KW-0812">Transmembrane</keyword>
<dbReference type="RefSeq" id="WP_278015891.1">
    <property type="nucleotide sequence ID" value="NZ_CP121106.1"/>
</dbReference>
<evidence type="ECO:0000256" key="1">
    <source>
        <dbReference type="SAM" id="Phobius"/>
    </source>
</evidence>
<name>A0ABY8FQK5_9SPHN</name>
<keyword evidence="3" id="KW-1185">Reference proteome</keyword>
<evidence type="ECO:0000313" key="3">
    <source>
        <dbReference type="Proteomes" id="UP001215827"/>
    </source>
</evidence>
<dbReference type="Proteomes" id="UP001215827">
    <property type="component" value="Chromosome"/>
</dbReference>
<gene>
    <name evidence="2" type="ORF">P7228_14235</name>
</gene>